<keyword evidence="2" id="KW-1185">Reference proteome</keyword>
<dbReference type="OrthoDB" id="9912648at2"/>
<protein>
    <submittedName>
        <fullName evidence="1">Uncharacterized protein</fullName>
    </submittedName>
</protein>
<dbReference type="RefSeq" id="WP_011585003.1">
    <property type="nucleotide sequence ID" value="NC_008255.1"/>
</dbReference>
<dbReference type="KEGG" id="chu:CHU_1618"/>
<dbReference type="Proteomes" id="UP000001822">
    <property type="component" value="Chromosome"/>
</dbReference>
<gene>
    <name evidence="1" type="ordered locus">CHU_1618</name>
</gene>
<reference evidence="1 2" key="1">
    <citation type="journal article" date="2007" name="Appl. Environ. Microbiol.">
        <title>Genome sequence of the cellulolytic gliding bacterium Cytophaga hutchinsonii.</title>
        <authorList>
            <person name="Xie G."/>
            <person name="Bruce D.C."/>
            <person name="Challacombe J.F."/>
            <person name="Chertkov O."/>
            <person name="Detter J.C."/>
            <person name="Gilna P."/>
            <person name="Han C.S."/>
            <person name="Lucas S."/>
            <person name="Misra M."/>
            <person name="Myers G.L."/>
            <person name="Richardson P."/>
            <person name="Tapia R."/>
            <person name="Thayer N."/>
            <person name="Thompson L.S."/>
            <person name="Brettin T.S."/>
            <person name="Henrissat B."/>
            <person name="Wilson D.B."/>
            <person name="McBride M.J."/>
        </authorList>
    </citation>
    <scope>NUCLEOTIDE SEQUENCE [LARGE SCALE GENOMIC DNA]</scope>
    <source>
        <strain evidence="2">ATCC 33406 / DSM 1761 / CIP 103989 / NBRC 15051 / NCIMB 9469 / D465</strain>
    </source>
</reference>
<sequence>MELFLINYQLKIAVKNNGEFSNEYDIRTESMTNTSNFLPEILTDIYEKHRHEWLMAVEIQDVTLIETIDVEQHELVHV</sequence>
<proteinExistence type="predicted"/>
<dbReference type="AlphaFoldDB" id="A0A6N4SR76"/>
<accession>A0A6N4SR76</accession>
<evidence type="ECO:0000313" key="2">
    <source>
        <dbReference type="Proteomes" id="UP000001822"/>
    </source>
</evidence>
<name>A0A6N4SR76_CYTH3</name>
<evidence type="ECO:0000313" key="1">
    <source>
        <dbReference type="EMBL" id="ABG58888.1"/>
    </source>
</evidence>
<organism evidence="1 2">
    <name type="scientific">Cytophaga hutchinsonii (strain ATCC 33406 / DSM 1761 / CIP 103989 / NBRC 15051 / NCIMB 9469 / D465)</name>
    <dbReference type="NCBI Taxonomy" id="269798"/>
    <lineage>
        <taxon>Bacteria</taxon>
        <taxon>Pseudomonadati</taxon>
        <taxon>Bacteroidota</taxon>
        <taxon>Cytophagia</taxon>
        <taxon>Cytophagales</taxon>
        <taxon>Cytophagaceae</taxon>
        <taxon>Cytophaga</taxon>
    </lineage>
</organism>
<dbReference type="EMBL" id="CP000383">
    <property type="protein sequence ID" value="ABG58888.1"/>
    <property type="molecule type" value="Genomic_DNA"/>
</dbReference>